<keyword evidence="4" id="KW-1185">Reference proteome</keyword>
<reference evidence="3 4" key="1">
    <citation type="submission" date="2020-05" db="EMBL/GenBank/DDBJ databases">
        <title>Genome sequencing of Spirosoma sp. TS118.</title>
        <authorList>
            <person name="Lee J.-H."/>
            <person name="Jeong S."/>
            <person name="Zhao L."/>
            <person name="Jung J.-H."/>
            <person name="Kim M.-K."/>
            <person name="Lim S."/>
        </authorList>
    </citation>
    <scope>NUCLEOTIDE SEQUENCE [LARGE SCALE GENOMIC DNA]</scope>
    <source>
        <strain evidence="3 4">TS118</strain>
    </source>
</reference>
<protein>
    <submittedName>
        <fullName evidence="3">WG repeat-containing protein</fullName>
    </submittedName>
</protein>
<sequence length="472" mass="51372">MTETELTDKLREAIVLDGPDVWRSNGYLQEAQAAGLSLAAALKLANEVSQEISNNSILFENIQTRIARLALPSRSHLIEQDLNQIVNAAVSLKLSADFVRNRWVPAVMARLAKSSAPQPPEPPVTTIPVTTTTHSGASDAFTELIEREPARPEPESRPAEPELVVAEPPKPVSPPVPEPVAPVNKPTEPPAEPSKPAAPPEPAPVVRKFTATPAKVRKGQGVTLEWNVDNLLAVTIDDLGEGLSPQNRGWVKPTKTTDYTLFDANNNPLSTVRVEVIPPDRSGVYGVLFALALLALIYWLIRNNSGERISPEPQRRTERTTYSTGSASRTGRQAPVDDQETEAASTQTLPGDESSTTVVEETKPVEEPAQPPVADNPPASEPETVPTTPADARAGKYEEAFGGKPYDKIELGTDERGWRRARSNGRWGFIDENDEWVIQPEFEAVTPFRGNTAGAFLNGQLITINRNGERIK</sequence>
<proteinExistence type="predicted"/>
<feature type="compositionally biased region" description="Pro residues" evidence="1">
    <location>
        <begin position="187"/>
        <end position="203"/>
    </location>
</feature>
<evidence type="ECO:0000256" key="1">
    <source>
        <dbReference type="SAM" id="MobiDB-lite"/>
    </source>
</evidence>
<feature type="region of interest" description="Disordered" evidence="1">
    <location>
        <begin position="148"/>
        <end position="205"/>
    </location>
</feature>
<feature type="compositionally biased region" description="Pro residues" evidence="1">
    <location>
        <begin position="168"/>
        <end position="180"/>
    </location>
</feature>
<evidence type="ECO:0000313" key="4">
    <source>
        <dbReference type="Proteomes" id="UP000502756"/>
    </source>
</evidence>
<dbReference type="KEGG" id="stae:HNV11_16140"/>
<feature type="compositionally biased region" description="Basic and acidic residues" evidence="1">
    <location>
        <begin position="148"/>
        <end position="160"/>
    </location>
</feature>
<dbReference type="AlphaFoldDB" id="A0A6M5YBV5"/>
<organism evidence="3 4">
    <name type="scientific">Spirosoma taeanense</name>
    <dbReference type="NCBI Taxonomy" id="2735870"/>
    <lineage>
        <taxon>Bacteria</taxon>
        <taxon>Pseudomonadati</taxon>
        <taxon>Bacteroidota</taxon>
        <taxon>Cytophagia</taxon>
        <taxon>Cytophagales</taxon>
        <taxon>Cytophagaceae</taxon>
        <taxon>Spirosoma</taxon>
    </lineage>
</organism>
<dbReference type="Pfam" id="PF14903">
    <property type="entry name" value="WG_beta_rep"/>
    <property type="match status" value="1"/>
</dbReference>
<keyword evidence="2" id="KW-1133">Transmembrane helix</keyword>
<name>A0A6M5YBV5_9BACT</name>
<feature type="transmembrane region" description="Helical" evidence="2">
    <location>
        <begin position="283"/>
        <end position="301"/>
    </location>
</feature>
<dbReference type="EMBL" id="CP053435">
    <property type="protein sequence ID" value="QJW90796.1"/>
    <property type="molecule type" value="Genomic_DNA"/>
</dbReference>
<feature type="region of interest" description="Disordered" evidence="1">
    <location>
        <begin position="112"/>
        <end position="135"/>
    </location>
</feature>
<keyword evidence="2" id="KW-0812">Transmembrane</keyword>
<accession>A0A6M5YBV5</accession>
<dbReference type="Proteomes" id="UP000502756">
    <property type="component" value="Chromosome"/>
</dbReference>
<dbReference type="InterPro" id="IPR032774">
    <property type="entry name" value="WG_beta_rep"/>
</dbReference>
<keyword evidence="2" id="KW-0472">Membrane</keyword>
<gene>
    <name evidence="3" type="ORF">HNV11_16140</name>
</gene>
<evidence type="ECO:0000313" key="3">
    <source>
        <dbReference type="EMBL" id="QJW90796.1"/>
    </source>
</evidence>
<dbReference type="RefSeq" id="WP_171740641.1">
    <property type="nucleotide sequence ID" value="NZ_CP053435.1"/>
</dbReference>
<feature type="compositionally biased region" description="Basic and acidic residues" evidence="1">
    <location>
        <begin position="309"/>
        <end position="319"/>
    </location>
</feature>
<evidence type="ECO:0000256" key="2">
    <source>
        <dbReference type="SAM" id="Phobius"/>
    </source>
</evidence>
<feature type="compositionally biased region" description="Polar residues" evidence="1">
    <location>
        <begin position="320"/>
        <end position="331"/>
    </location>
</feature>
<feature type="region of interest" description="Disordered" evidence="1">
    <location>
        <begin position="307"/>
        <end position="394"/>
    </location>
</feature>